<dbReference type="Gene3D" id="3.20.80.10">
    <property type="entry name" value="Regulatory factor, effector binding domain"/>
    <property type="match status" value="1"/>
</dbReference>
<comment type="caution">
    <text evidence="2">The sequence shown here is derived from an EMBL/GenBank/DDBJ whole genome shotgun (WGS) entry which is preliminary data.</text>
</comment>
<dbReference type="Proteomes" id="UP001596353">
    <property type="component" value="Unassembled WGS sequence"/>
</dbReference>
<organism evidence="2 3">
    <name type="scientific">Sulfitobacter porphyrae</name>
    <dbReference type="NCBI Taxonomy" id="1246864"/>
    <lineage>
        <taxon>Bacteria</taxon>
        <taxon>Pseudomonadati</taxon>
        <taxon>Pseudomonadota</taxon>
        <taxon>Alphaproteobacteria</taxon>
        <taxon>Rhodobacterales</taxon>
        <taxon>Roseobacteraceae</taxon>
        <taxon>Sulfitobacter</taxon>
    </lineage>
</organism>
<evidence type="ECO:0000259" key="1">
    <source>
        <dbReference type="Pfam" id="PF06445"/>
    </source>
</evidence>
<dbReference type="Pfam" id="PF06445">
    <property type="entry name" value="GyrI-like"/>
    <property type="match status" value="1"/>
</dbReference>
<dbReference type="InterPro" id="IPR029442">
    <property type="entry name" value="GyrI-like"/>
</dbReference>
<reference evidence="3" key="1">
    <citation type="journal article" date="2019" name="Int. J. Syst. Evol. Microbiol.">
        <title>The Global Catalogue of Microorganisms (GCM) 10K type strain sequencing project: providing services to taxonomists for standard genome sequencing and annotation.</title>
        <authorList>
            <consortium name="The Broad Institute Genomics Platform"/>
            <consortium name="The Broad Institute Genome Sequencing Center for Infectious Disease"/>
            <person name="Wu L."/>
            <person name="Ma J."/>
        </authorList>
    </citation>
    <scope>NUCLEOTIDE SEQUENCE [LARGE SCALE GENOMIC DNA]</scope>
    <source>
        <strain evidence="3">CCUG 66188</strain>
    </source>
</reference>
<dbReference type="InterPro" id="IPR011256">
    <property type="entry name" value="Reg_factor_effector_dom_sf"/>
</dbReference>
<dbReference type="SUPFAM" id="SSF55136">
    <property type="entry name" value="Probable bacterial effector-binding domain"/>
    <property type="match status" value="1"/>
</dbReference>
<gene>
    <name evidence="2" type="ORF">ACFQFQ_09725</name>
</gene>
<dbReference type="InterPro" id="IPR008319">
    <property type="entry name" value="GyrI-like_CCH_Lin2189-like"/>
</dbReference>
<dbReference type="PIRSF" id="PIRSF031644">
    <property type="entry name" value="UCP031644"/>
    <property type="match status" value="1"/>
</dbReference>
<keyword evidence="3" id="KW-1185">Reference proteome</keyword>
<protein>
    <submittedName>
        <fullName evidence="2">GyrI-like domain-containing protein</fullName>
    </submittedName>
</protein>
<evidence type="ECO:0000313" key="2">
    <source>
        <dbReference type="EMBL" id="MFC6759706.1"/>
    </source>
</evidence>
<sequence>MTRKPGGTGFTMKKIDFKKTMKQLYGPAVGPFAEIDVPQMHFVKVDGAGNPNTSPEYLQAVQGLYGVSYAMKFAARAALSQDYVVPPLEGLWWADDPTAFAARRKDEWQWTMMIMVPDFVTSAIYEAARDKTRRKLGSLPETLRLERHDEGLSLQTLHLGSYDDEAPVLADLHHRVMPERGLTFNGPHHEIYLSDPRRTAPARLKTILRQPVRADPASLTRCA</sequence>
<accession>A0ABW2B379</accession>
<evidence type="ECO:0000313" key="3">
    <source>
        <dbReference type="Proteomes" id="UP001596353"/>
    </source>
</evidence>
<dbReference type="EMBL" id="JBHSWG010000001">
    <property type="protein sequence ID" value="MFC6759706.1"/>
    <property type="molecule type" value="Genomic_DNA"/>
</dbReference>
<name>A0ABW2B379_9RHOB</name>
<feature type="domain" description="GyrI-like small molecule binding" evidence="1">
    <location>
        <begin position="35"/>
        <end position="209"/>
    </location>
</feature>
<proteinExistence type="predicted"/>